<name>A0A4R3YK82_9FIRM</name>
<reference evidence="2 3" key="1">
    <citation type="submission" date="2019-03" db="EMBL/GenBank/DDBJ databases">
        <title>Genomic Encyclopedia of Type Strains, Phase IV (KMG-IV): sequencing the most valuable type-strain genomes for metagenomic binning, comparative biology and taxonomic classification.</title>
        <authorList>
            <person name="Goeker M."/>
        </authorList>
    </citation>
    <scope>NUCLEOTIDE SEQUENCE [LARGE SCALE GENOMIC DNA]</scope>
    <source>
        <strain evidence="2 3">DSM 29487</strain>
    </source>
</reference>
<protein>
    <recommendedName>
        <fullName evidence="1">DUF6429 domain-containing protein</fullName>
    </recommendedName>
</protein>
<feature type="domain" description="DUF6429" evidence="1">
    <location>
        <begin position="7"/>
        <end position="86"/>
    </location>
</feature>
<dbReference type="AlphaFoldDB" id="A0A4R3YK82"/>
<evidence type="ECO:0000313" key="3">
    <source>
        <dbReference type="Proteomes" id="UP000295515"/>
    </source>
</evidence>
<comment type="caution">
    <text evidence="2">The sequence shown here is derived from an EMBL/GenBank/DDBJ whole genome shotgun (WGS) entry which is preliminary data.</text>
</comment>
<dbReference type="Proteomes" id="UP000295515">
    <property type="component" value="Unassembled WGS sequence"/>
</dbReference>
<evidence type="ECO:0000259" key="1">
    <source>
        <dbReference type="Pfam" id="PF20008"/>
    </source>
</evidence>
<accession>A0A4R3YK82</accession>
<sequence>MDKINPEEAMKELTLMLMYLSRFTGEKDFYNAQYYSTWKGYSFHVINELVDNEYVFDGKHPSRTKSVTFSEKGLAEAQKLLEKYHIDDWKK</sequence>
<evidence type="ECO:0000313" key="2">
    <source>
        <dbReference type="EMBL" id="TCV93125.1"/>
    </source>
</evidence>
<dbReference type="GeneID" id="98916396"/>
<organism evidence="2 3">
    <name type="scientific">Longibaculum muris</name>
    <dbReference type="NCBI Taxonomy" id="1796628"/>
    <lineage>
        <taxon>Bacteria</taxon>
        <taxon>Bacillati</taxon>
        <taxon>Bacillota</taxon>
        <taxon>Erysipelotrichia</taxon>
        <taxon>Erysipelotrichales</taxon>
        <taxon>Coprobacillaceae</taxon>
        <taxon>Longibaculum</taxon>
    </lineage>
</organism>
<dbReference type="RefSeq" id="WP_066444835.1">
    <property type="nucleotide sequence ID" value="NZ_JANKBF010000021.1"/>
</dbReference>
<dbReference type="Pfam" id="PF20008">
    <property type="entry name" value="DUF6429"/>
    <property type="match status" value="1"/>
</dbReference>
<dbReference type="EMBL" id="SMCQ01000024">
    <property type="protein sequence ID" value="TCV93125.1"/>
    <property type="molecule type" value="Genomic_DNA"/>
</dbReference>
<dbReference type="InterPro" id="IPR045489">
    <property type="entry name" value="DUF6429"/>
</dbReference>
<proteinExistence type="predicted"/>
<gene>
    <name evidence="2" type="ORF">EDD60_12446</name>
</gene>
<keyword evidence="3" id="KW-1185">Reference proteome</keyword>